<keyword evidence="3" id="KW-0805">Transcription regulation</keyword>
<gene>
    <name evidence="9" type="ORF">X975_00997</name>
</gene>
<keyword evidence="5" id="KW-0804">Transcription</keyword>
<dbReference type="InterPro" id="IPR036390">
    <property type="entry name" value="WH_DNA-bd_sf"/>
</dbReference>
<evidence type="ECO:0000256" key="6">
    <source>
        <dbReference type="PROSITE-ProRule" id="PRU00089"/>
    </source>
</evidence>
<protein>
    <submittedName>
        <fullName evidence="9">Forkhead box protein O3</fullName>
    </submittedName>
</protein>
<reference evidence="9 10" key="1">
    <citation type="submission" date="2013-11" db="EMBL/GenBank/DDBJ databases">
        <title>Genome sequencing of Stegodyphus mimosarum.</title>
        <authorList>
            <person name="Bechsgaard J."/>
        </authorList>
    </citation>
    <scope>NUCLEOTIDE SEQUENCE [LARGE SCALE GENOMIC DNA]</scope>
</reference>
<evidence type="ECO:0000256" key="5">
    <source>
        <dbReference type="ARBA" id="ARBA00023163"/>
    </source>
</evidence>
<dbReference type="OrthoDB" id="5954824at2759"/>
<feature type="compositionally biased region" description="Basic and acidic residues" evidence="7">
    <location>
        <begin position="526"/>
        <end position="544"/>
    </location>
</feature>
<dbReference type="Pfam" id="PF00250">
    <property type="entry name" value="Forkhead"/>
    <property type="match status" value="1"/>
</dbReference>
<dbReference type="PRINTS" id="PR00053">
    <property type="entry name" value="FORKHEAD"/>
</dbReference>
<evidence type="ECO:0000256" key="2">
    <source>
        <dbReference type="ARBA" id="ARBA00022490"/>
    </source>
</evidence>
<dbReference type="PROSITE" id="PS00658">
    <property type="entry name" value="FORK_HEAD_2"/>
    <property type="match status" value="1"/>
</dbReference>
<dbReference type="InterPro" id="IPR001766">
    <property type="entry name" value="Fork_head_dom"/>
</dbReference>
<sequence>MEFGNHNVYSKILHSVPSVTNHSEVYKSDEVRKRPTRKNPWGKSSYAELITKAIESSPEKRLTLSQIYDWMVRNVPHFSNQESSRSSVGWKNSIRHNLSLHKKFLRIRNTTGKSSWWIVNTASGSGRTTRRKTSYRKRKNKNLPQLKKLNFFESLPSFLNERISRAFPTHSEVPEQHSFDTRLETSSAVINEPPKKRWLSNSSTYHKSFKSAFYPESPSASECNLYSTDNELTWLSNMYLESLPYENHRQYNELISQLNQGTNIECFTQNSNSTKENVQALWNDVYSYPNKMEATAMHFSSQQTDLRFLETSPEPEGNTTATSESFTSPYHLSGSSVIRSEATKSDKKISDPEIPDKNIIVSKENSNSSLSNEFHDSCKNNRTKASALQNKIFDENLIETGLLSQELSHSVTDLESPTHLPLEADLETFEPTYEPEENNSLRAESFTNPYHLSGSSVIRSETNELCITFSTNALPQSTQSSPSNEVIPDVEVIEILDDDDEISDDATIVTKRSHSFSITNDVSESCTEKENFAEPTHRPEEKNPRNLSSDVGEDDTNSEVLVQKVSKHNTSFLAIDENAQNIIVEGINDTEATFNGQLEILNQSLAENNNKIQIAYASQSKFLSSSNPFNSTHYLIPYKKYNEGNHRLNESLNIDAENDVTSDILPALKMLYNNNTKSNNNFSLKVPLSSISHSTRSTNYHFSSNNCPRSDEKECQSNYHDVYIVETRAREDTVDFNMYHIAKRPGLHIFKSITETSTKYNTTEDSLAACRAGNPINMSAMMISQDINRREFKRKLRELEAGDTLLSEKCQHKDNASVTLRSSLQSPKIMPHEIYSGSLRPVATKKQRNNATRVSSNLLSSINSSTNTTTKNNFLALSDSSDKIYSSIIGDYPYSSRGETNDSYSCCSSVLSTESELPASHCIKLSTETKNDKFLLTKDIADCSPSDHDNEHTTEESWKYYDFEDNDLFNDYEECEVNQFHYDVDALKGIWKRDGNCEIQDYWELKEEELQKLNSFSKNISEVLCTLDIKSAIEVNT</sequence>
<evidence type="ECO:0000256" key="3">
    <source>
        <dbReference type="ARBA" id="ARBA00023015"/>
    </source>
</evidence>
<dbReference type="GO" id="GO:0005737">
    <property type="term" value="C:cytoplasm"/>
    <property type="evidence" value="ECO:0007669"/>
    <property type="project" value="UniProtKB-SubCell"/>
</dbReference>
<dbReference type="Proteomes" id="UP000054359">
    <property type="component" value="Unassembled WGS sequence"/>
</dbReference>
<dbReference type="EMBL" id="KK114325">
    <property type="protein sequence ID" value="KFM62181.1"/>
    <property type="molecule type" value="Genomic_DNA"/>
</dbReference>
<dbReference type="SMART" id="SM00339">
    <property type="entry name" value="FH"/>
    <property type="match status" value="1"/>
</dbReference>
<dbReference type="STRING" id="407821.A0A087TAP2"/>
<dbReference type="GO" id="GO:0043565">
    <property type="term" value="F:sequence-specific DNA binding"/>
    <property type="evidence" value="ECO:0007669"/>
    <property type="project" value="InterPro"/>
</dbReference>
<evidence type="ECO:0000256" key="4">
    <source>
        <dbReference type="ARBA" id="ARBA00023125"/>
    </source>
</evidence>
<dbReference type="InterPro" id="IPR030456">
    <property type="entry name" value="TF_fork_head_CS_2"/>
</dbReference>
<keyword evidence="2" id="KW-0963">Cytoplasm</keyword>
<evidence type="ECO:0000259" key="8">
    <source>
        <dbReference type="PROSITE" id="PS50039"/>
    </source>
</evidence>
<keyword evidence="10" id="KW-1185">Reference proteome</keyword>
<feature type="non-terminal residue" evidence="9">
    <location>
        <position position="1037"/>
    </location>
</feature>
<dbReference type="SUPFAM" id="SSF46785">
    <property type="entry name" value="Winged helix' DNA-binding domain"/>
    <property type="match status" value="1"/>
</dbReference>
<dbReference type="AlphaFoldDB" id="A0A087TAP2"/>
<dbReference type="CDD" id="cd20032">
    <property type="entry name" value="FH_FOXO"/>
    <property type="match status" value="1"/>
</dbReference>
<dbReference type="InterPro" id="IPR036388">
    <property type="entry name" value="WH-like_DNA-bd_sf"/>
</dbReference>
<feature type="compositionally biased region" description="Basic and acidic residues" evidence="7">
    <location>
        <begin position="341"/>
        <end position="354"/>
    </location>
</feature>
<dbReference type="PANTHER" id="PTHR45767">
    <property type="entry name" value="FORKHEAD BOX PROTEIN O"/>
    <property type="match status" value="1"/>
</dbReference>
<feature type="region of interest" description="Disordered" evidence="7">
    <location>
        <begin position="519"/>
        <end position="557"/>
    </location>
</feature>
<dbReference type="GO" id="GO:0005634">
    <property type="term" value="C:nucleus"/>
    <property type="evidence" value="ECO:0007669"/>
    <property type="project" value="UniProtKB-SubCell"/>
</dbReference>
<evidence type="ECO:0000256" key="1">
    <source>
        <dbReference type="ARBA" id="ARBA00004496"/>
    </source>
</evidence>
<evidence type="ECO:0000256" key="7">
    <source>
        <dbReference type="SAM" id="MobiDB-lite"/>
    </source>
</evidence>
<keyword evidence="6" id="KW-0539">Nucleus</keyword>
<evidence type="ECO:0000313" key="9">
    <source>
        <dbReference type="EMBL" id="KFM62181.1"/>
    </source>
</evidence>
<organism evidence="9 10">
    <name type="scientific">Stegodyphus mimosarum</name>
    <name type="common">African social velvet spider</name>
    <dbReference type="NCBI Taxonomy" id="407821"/>
    <lineage>
        <taxon>Eukaryota</taxon>
        <taxon>Metazoa</taxon>
        <taxon>Ecdysozoa</taxon>
        <taxon>Arthropoda</taxon>
        <taxon>Chelicerata</taxon>
        <taxon>Arachnida</taxon>
        <taxon>Araneae</taxon>
        <taxon>Araneomorphae</taxon>
        <taxon>Entelegynae</taxon>
        <taxon>Eresoidea</taxon>
        <taxon>Eresidae</taxon>
        <taxon>Stegodyphus</taxon>
    </lineage>
</organism>
<accession>A0A087TAP2</accession>
<dbReference type="PROSITE" id="PS50039">
    <property type="entry name" value="FORK_HEAD_3"/>
    <property type="match status" value="1"/>
</dbReference>
<keyword evidence="4 6" id="KW-0238">DNA-binding</keyword>
<feature type="region of interest" description="Disordered" evidence="7">
    <location>
        <begin position="311"/>
        <end position="354"/>
    </location>
</feature>
<name>A0A087TAP2_STEMI</name>
<dbReference type="GO" id="GO:0003700">
    <property type="term" value="F:DNA-binding transcription factor activity"/>
    <property type="evidence" value="ECO:0007669"/>
    <property type="project" value="InterPro"/>
</dbReference>
<comment type="subcellular location">
    <subcellularLocation>
        <location evidence="1">Cytoplasm</location>
    </subcellularLocation>
    <subcellularLocation>
        <location evidence="6">Nucleus</location>
    </subcellularLocation>
</comment>
<feature type="domain" description="Fork-head" evidence="8">
    <location>
        <begin position="45"/>
        <end position="140"/>
    </location>
</feature>
<dbReference type="PANTHER" id="PTHR45767:SF9">
    <property type="entry name" value="FORK-HEAD DOMAIN-CONTAINING PROTEIN"/>
    <property type="match status" value="1"/>
</dbReference>
<proteinExistence type="predicted"/>
<dbReference type="Gene3D" id="1.10.10.10">
    <property type="entry name" value="Winged helix-like DNA-binding domain superfamily/Winged helix DNA-binding domain"/>
    <property type="match status" value="1"/>
</dbReference>
<evidence type="ECO:0000313" key="10">
    <source>
        <dbReference type="Proteomes" id="UP000054359"/>
    </source>
</evidence>
<feature type="compositionally biased region" description="Polar residues" evidence="7">
    <location>
        <begin position="317"/>
        <end position="338"/>
    </location>
</feature>
<feature type="DNA-binding region" description="Fork-head" evidence="6">
    <location>
        <begin position="45"/>
        <end position="140"/>
    </location>
</feature>